<dbReference type="RefSeq" id="WP_258215489.1">
    <property type="nucleotide sequence ID" value="NZ_JANQBD010000017.1"/>
</dbReference>
<evidence type="ECO:0000313" key="3">
    <source>
        <dbReference type="Proteomes" id="UP001300012"/>
    </source>
</evidence>
<keyword evidence="1" id="KW-0812">Transmembrane</keyword>
<evidence type="ECO:0000256" key="1">
    <source>
        <dbReference type="SAM" id="Phobius"/>
    </source>
</evidence>
<dbReference type="Proteomes" id="UP001300012">
    <property type="component" value="Unassembled WGS sequence"/>
</dbReference>
<comment type="caution">
    <text evidence="2">The sequence shown here is derived from an EMBL/GenBank/DDBJ whole genome shotgun (WGS) entry which is preliminary data.</text>
</comment>
<keyword evidence="3" id="KW-1185">Reference proteome</keyword>
<evidence type="ECO:0000313" key="2">
    <source>
        <dbReference type="EMBL" id="MCR8633918.1"/>
    </source>
</evidence>
<dbReference type="EMBL" id="JANQBD010000017">
    <property type="protein sequence ID" value="MCR8633918.1"/>
    <property type="molecule type" value="Genomic_DNA"/>
</dbReference>
<name>A0ABT1YL68_9BACL</name>
<proteinExistence type="predicted"/>
<feature type="transmembrane region" description="Helical" evidence="1">
    <location>
        <begin position="6"/>
        <end position="26"/>
    </location>
</feature>
<keyword evidence="1" id="KW-1133">Transmembrane helix</keyword>
<dbReference type="Pfam" id="PF13289">
    <property type="entry name" value="SIR2_2"/>
    <property type="match status" value="1"/>
</dbReference>
<organism evidence="2 3">
    <name type="scientific">Paenibacillus radicis</name>
    <name type="common">ex Xue et al. 2023</name>
    <dbReference type="NCBI Taxonomy" id="2972489"/>
    <lineage>
        <taxon>Bacteria</taxon>
        <taxon>Bacillati</taxon>
        <taxon>Bacillota</taxon>
        <taxon>Bacilli</taxon>
        <taxon>Bacillales</taxon>
        <taxon>Paenibacillaceae</taxon>
        <taxon>Paenibacillus</taxon>
    </lineage>
</organism>
<accession>A0ABT1YL68</accession>
<gene>
    <name evidence="2" type="ORF">NV381_22275</name>
</gene>
<protein>
    <submittedName>
        <fullName evidence="2">SIR2 family protein</fullName>
    </submittedName>
</protein>
<keyword evidence="1" id="KW-0472">Membrane</keyword>
<reference evidence="2 3" key="1">
    <citation type="submission" date="2022-08" db="EMBL/GenBank/DDBJ databases">
        <title>Paenibacillus endoradicis sp. nov., Paenibacillus radicibacter sp. nov and Paenibacillus pararadicis sp. nov., three cold-adapted plant growth-promoting bacteria isolated from root of Larix gmelinii in Great Khingan.</title>
        <authorList>
            <person name="Xue H."/>
        </authorList>
    </citation>
    <scope>NUCLEOTIDE SEQUENCE [LARGE SCALE GENOMIC DNA]</scope>
    <source>
        <strain evidence="2 3">N5-1-1-5</strain>
    </source>
</reference>
<sequence>MEKVVYILGAGFSAPLGLPVMSNFILKAKDLYFQDTERYSHFNEIFDLLNKMSVIKNFFKADLYNIEEILSILEMNDYLEGQNNTEKFKQFLRDVIEHYTPGIVDYNEKVSNWHDFVFGQSESNILYGHFVAELFNLKFEMLNRNDRIIKFKRNHEANTEYSVVTLNYDLVLENTIRYLNRKCDVSRPITFAGNAAAEAFQSEVQLSKLHGCIEKMNLVPPTWNKTSNQDLLETWKIAQKQLREANHVRILGYSLPISDSYMKYMLKSSLLESKHLKSIDVISLDPSGEVKQRFDDFIDFNYYRFKNGNIVDYLKLLNDITKNLKMYSSNDQHIHNHLERVHSEFMSSL</sequence>